<evidence type="ECO:0000259" key="4">
    <source>
        <dbReference type="Pfam" id="PF23317"/>
    </source>
</evidence>
<dbReference type="InterPro" id="IPR056337">
    <property type="entry name" value="LHD_YVC1"/>
</dbReference>
<sequence length="1011" mass="114712">MLASLLRPRKPRWHSFHPYHPAMSASGLPAAQETTPFLQSILRDDNSLAPTAPFDWNEHLDDENGDDEQDELVLDDDSVHGPLLPIFSSPHLDLIPVYTTTHSIRLLIEVRCETTLTWDQLRSPQISQFLLKPIQQQIRECHFDRSTLYALMANCLQFNKEAETNPGNSGTCRTRALVAELLAIKLLREYTTRELIDALSYDFYPLQGQDPRLFPTALRASTWNGSSKNKQAMGHARISCLEISIRAQAKRFIAHPLVVQHLEAIWAGTIVFHSAADNLHRPQRTAASRSHALYGSTNPTGVQQHNKHPSSSVLSPEYPRRTATLYDPRDASLFKLSRLRVPRYRQFLSTISFAVLLGLYLAVLAERSMHITTVEVIFWFWSAGFILDEIVGFNEQGFGLYLMSFWNLFDLGILLLLFCYAILRLYGMAMPDPDHLKVVRQAYDILSASAILLFPRLFSVLDHYRYFSQLLIAFRIMAADLMAVFLLIVVACSGFLVAFSFSPDSSQSPPEVVYALFQILMGFTPTAWSIWEESNIIGRVILTLFLFICHFVVVTILITVLTNSFMAIVKNANEEHQFVFAINTISMVKSDALFSYIAPSNIIGWLVSPLRYCIPFRDFVKLNRTLIKMTHFPILWSICFYEKIILCPRIIDPADLIQGAPRANGRSTTVLRARNKRLSRFDSFNRLTREPSIATHQQDRVLEELFRTPFRQEPLQGTSESRTRSRKSTMVNHWMQGMDAEDHIPKFNPALRKMGSTLRRNYTETTRSAASDPEEFISYSSLRPVPEHSILYGSATHMARRASHATDVEGDDEKSSDENNDDESDLGQSSMHGSKTESKKPERTPRSSEKNSNKTPPKFFSSRPSTAVYTSRKNSPHRPRHHERNPSGVTVLHRAPGDADHSSDDSLPGPSSPLKRTETRRPGLPPRQEFMSVPNIHRIGSDMGEPGVLPSSLATQLAPDNDILGRLVLARMSNIEEGFREVLKEVKDMRGRSAREPKMVFRNDIDNEIYP</sequence>
<dbReference type="Pfam" id="PF23190">
    <property type="entry name" value="LHD_TRPY1"/>
    <property type="match status" value="1"/>
</dbReference>
<feature type="domain" description="YVC1 N-terminal linker helical" evidence="3">
    <location>
        <begin position="101"/>
        <end position="278"/>
    </location>
</feature>
<dbReference type="EMBL" id="CP055898">
    <property type="protein sequence ID" value="QKX53085.1"/>
    <property type="molecule type" value="Genomic_DNA"/>
</dbReference>
<evidence type="ECO:0000259" key="3">
    <source>
        <dbReference type="Pfam" id="PF23190"/>
    </source>
</evidence>
<name>A0A7H8QI12_TALRU</name>
<feature type="transmembrane region" description="Helical" evidence="2">
    <location>
        <begin position="399"/>
        <end position="423"/>
    </location>
</feature>
<dbReference type="Pfam" id="PF23317">
    <property type="entry name" value="YVC1_C"/>
    <property type="match status" value="1"/>
</dbReference>
<evidence type="ECO:0000313" key="6">
    <source>
        <dbReference type="Proteomes" id="UP000509510"/>
    </source>
</evidence>
<feature type="compositionally biased region" description="Polar residues" evidence="1">
    <location>
        <begin position="295"/>
        <end position="314"/>
    </location>
</feature>
<feature type="transmembrane region" description="Helical" evidence="2">
    <location>
        <begin position="369"/>
        <end position="387"/>
    </location>
</feature>
<dbReference type="InterPro" id="IPR056336">
    <property type="entry name" value="YVC1_C"/>
</dbReference>
<feature type="compositionally biased region" description="Basic and acidic residues" evidence="1">
    <location>
        <begin position="834"/>
        <end position="852"/>
    </location>
</feature>
<reference evidence="6" key="1">
    <citation type="submission" date="2020-06" db="EMBL/GenBank/DDBJ databases">
        <title>A chromosome-scale genome assembly of Talaromyces rugulosus W13939.</title>
        <authorList>
            <person name="Wang B."/>
            <person name="Guo L."/>
            <person name="Ye K."/>
            <person name="Wang L."/>
        </authorList>
    </citation>
    <scope>NUCLEOTIDE SEQUENCE [LARGE SCALE GENOMIC DNA]</scope>
    <source>
        <strain evidence="6">W13939</strain>
    </source>
</reference>
<feature type="compositionally biased region" description="Basic and acidic residues" evidence="1">
    <location>
        <begin position="895"/>
        <end position="904"/>
    </location>
</feature>
<proteinExistence type="predicted"/>
<feature type="transmembrane region" description="Helical" evidence="2">
    <location>
        <begin position="481"/>
        <end position="501"/>
    </location>
</feature>
<dbReference type="OrthoDB" id="2373987at2759"/>
<evidence type="ECO:0000256" key="2">
    <source>
        <dbReference type="SAM" id="Phobius"/>
    </source>
</evidence>
<evidence type="ECO:0000256" key="1">
    <source>
        <dbReference type="SAM" id="MobiDB-lite"/>
    </source>
</evidence>
<feature type="compositionally biased region" description="Polar residues" evidence="1">
    <location>
        <begin position="862"/>
        <end position="873"/>
    </location>
</feature>
<keyword evidence="6" id="KW-1185">Reference proteome</keyword>
<dbReference type="Proteomes" id="UP000509510">
    <property type="component" value="Chromosome I"/>
</dbReference>
<feature type="domain" description="Calcium channel YVC1-like C-terminal transmembrane" evidence="4">
    <location>
        <begin position="352"/>
        <end position="657"/>
    </location>
</feature>
<feature type="compositionally biased region" description="Acidic residues" evidence="1">
    <location>
        <begin position="808"/>
        <end position="825"/>
    </location>
</feature>
<organism evidence="5 6">
    <name type="scientific">Talaromyces rugulosus</name>
    <name type="common">Penicillium rugulosum</name>
    <dbReference type="NCBI Taxonomy" id="121627"/>
    <lineage>
        <taxon>Eukaryota</taxon>
        <taxon>Fungi</taxon>
        <taxon>Dikarya</taxon>
        <taxon>Ascomycota</taxon>
        <taxon>Pezizomycotina</taxon>
        <taxon>Eurotiomycetes</taxon>
        <taxon>Eurotiomycetidae</taxon>
        <taxon>Eurotiales</taxon>
        <taxon>Trichocomaceae</taxon>
        <taxon>Talaromyces</taxon>
        <taxon>Talaromyces sect. Islandici</taxon>
    </lineage>
</organism>
<keyword evidence="2" id="KW-0812">Transmembrane</keyword>
<dbReference type="AlphaFoldDB" id="A0A7H8QI12"/>
<feature type="region of interest" description="Disordered" evidence="1">
    <location>
        <begin position="293"/>
        <end position="316"/>
    </location>
</feature>
<feature type="compositionally biased region" description="Low complexity" evidence="1">
    <location>
        <begin position="905"/>
        <end position="914"/>
    </location>
</feature>
<feature type="compositionally biased region" description="Basic residues" evidence="1">
    <location>
        <begin position="874"/>
        <end position="883"/>
    </location>
</feature>
<dbReference type="PANTHER" id="PTHR35859">
    <property type="entry name" value="NONSELECTIVE CATION CHANNEL PROTEIN"/>
    <property type="match status" value="1"/>
</dbReference>
<evidence type="ECO:0000313" key="5">
    <source>
        <dbReference type="EMBL" id="QKX53085.1"/>
    </source>
</evidence>
<dbReference type="GeneID" id="55987673"/>
<dbReference type="KEGG" id="trg:TRUGW13939_00156"/>
<dbReference type="RefSeq" id="XP_035339264.1">
    <property type="nucleotide sequence ID" value="XM_035483371.1"/>
</dbReference>
<protein>
    <submittedName>
        <fullName evidence="5">Uncharacterized protein</fullName>
    </submittedName>
</protein>
<feature type="transmembrane region" description="Helical" evidence="2">
    <location>
        <begin position="344"/>
        <end position="363"/>
    </location>
</feature>
<accession>A0A7H8QI12</accession>
<feature type="region of interest" description="Disordered" evidence="1">
    <location>
        <begin position="801"/>
        <end position="930"/>
    </location>
</feature>
<gene>
    <name evidence="5" type="ORF">TRUGW13939_00156</name>
</gene>
<dbReference type="InterPro" id="IPR052971">
    <property type="entry name" value="TRP_calcium_channel"/>
</dbReference>
<keyword evidence="2" id="KW-1133">Transmembrane helix</keyword>
<dbReference type="PANTHER" id="PTHR35859:SF4">
    <property type="entry name" value="MEMBRANE CHANNEL PROTEIN, PUTATIVE (AFU_ORTHOLOGUE AFUA_6G11300)-RELATED"/>
    <property type="match status" value="1"/>
</dbReference>
<keyword evidence="2" id="KW-0472">Membrane</keyword>
<feature type="transmembrane region" description="Helical" evidence="2">
    <location>
        <begin position="513"/>
        <end position="531"/>
    </location>
</feature>
<feature type="transmembrane region" description="Helical" evidence="2">
    <location>
        <begin position="540"/>
        <end position="561"/>
    </location>
</feature>